<evidence type="ECO:0000313" key="2">
    <source>
        <dbReference type="EMBL" id="AOC95153.1"/>
    </source>
</evidence>
<dbReference type="GO" id="GO:0016747">
    <property type="term" value="F:acyltransferase activity, transferring groups other than amino-acyl groups"/>
    <property type="evidence" value="ECO:0007669"/>
    <property type="project" value="InterPro"/>
</dbReference>
<dbReference type="PANTHER" id="PTHR43610">
    <property type="entry name" value="BLL6696 PROTEIN"/>
    <property type="match status" value="1"/>
</dbReference>
<reference evidence="2 3" key="1">
    <citation type="submission" date="2016-08" db="EMBL/GenBank/DDBJ databases">
        <title>Complete genome sequence of Flavobacterium johnsoniae strain GSE09, a volatile-producing biocontrol agent isolated from cucumber (Cucumis sativus).</title>
        <authorList>
            <person name="Jeong J.-J."/>
            <person name="Oh J.Y."/>
            <person name="Jim Y.J."/>
            <person name="Sang M.K."/>
            <person name="Kim K.D."/>
        </authorList>
    </citation>
    <scope>NUCLEOTIDE SEQUENCE [LARGE SCALE GENOMIC DNA]</scope>
    <source>
        <strain evidence="2 3">GSE09</strain>
    </source>
</reference>
<feature type="domain" description="N-acetyltransferase" evidence="1">
    <location>
        <begin position="29"/>
        <end position="195"/>
    </location>
</feature>
<name>A0AAC9GIA6_9FLAO</name>
<organism evidence="2 3">
    <name type="scientific">Flavobacterium anhuiense</name>
    <dbReference type="NCBI Taxonomy" id="459526"/>
    <lineage>
        <taxon>Bacteria</taxon>
        <taxon>Pseudomonadati</taxon>
        <taxon>Bacteroidota</taxon>
        <taxon>Flavobacteriia</taxon>
        <taxon>Flavobacteriales</taxon>
        <taxon>Flavobacteriaceae</taxon>
        <taxon>Flavobacterium</taxon>
    </lineage>
</organism>
<dbReference type="EMBL" id="CP016907">
    <property type="protein sequence ID" value="AOC95153.1"/>
    <property type="molecule type" value="Genomic_DNA"/>
</dbReference>
<evidence type="ECO:0000259" key="1">
    <source>
        <dbReference type="PROSITE" id="PS51186"/>
    </source>
</evidence>
<dbReference type="InterPro" id="IPR000182">
    <property type="entry name" value="GNAT_dom"/>
</dbReference>
<dbReference type="Gene3D" id="3.40.630.30">
    <property type="match status" value="1"/>
</dbReference>
<dbReference type="Pfam" id="PF13302">
    <property type="entry name" value="Acetyltransf_3"/>
    <property type="match status" value="1"/>
</dbReference>
<accession>A0AAC9GIA6</accession>
<dbReference type="InterPro" id="IPR016181">
    <property type="entry name" value="Acyl_CoA_acyltransferase"/>
</dbReference>
<keyword evidence="2" id="KW-0012">Acyltransferase</keyword>
<dbReference type="SUPFAM" id="SSF55729">
    <property type="entry name" value="Acyl-CoA N-acyltransferases (Nat)"/>
    <property type="match status" value="1"/>
</dbReference>
<keyword evidence="2" id="KW-0808">Transferase</keyword>
<dbReference type="PANTHER" id="PTHR43610:SF1">
    <property type="entry name" value="N-ACETYLTRANSFERASE DOMAIN-CONTAINING PROTEIN"/>
    <property type="match status" value="1"/>
</dbReference>
<dbReference type="AlphaFoldDB" id="A0AAC9GIA6"/>
<gene>
    <name evidence="2" type="primary">ydaF_3</name>
    <name evidence="2" type="ORF">BB050_02030</name>
</gene>
<dbReference type="PROSITE" id="PS51186">
    <property type="entry name" value="GNAT"/>
    <property type="match status" value="1"/>
</dbReference>
<evidence type="ECO:0000313" key="3">
    <source>
        <dbReference type="Proteomes" id="UP000093276"/>
    </source>
</evidence>
<dbReference type="KEGG" id="fjg:BB050_02030"/>
<proteinExistence type="predicted"/>
<protein>
    <submittedName>
        <fullName evidence="2">Ribosomal N-acetyltransferase YdaF</fullName>
        <ecNumber evidence="2">2.3.1.-</ecNumber>
    </submittedName>
</protein>
<dbReference type="EC" id="2.3.1.-" evidence="2"/>
<sequence length="209" mass="24653">MLNYFHKLNSKFMNSEILKSDIILENEKVLLVPFESKRNIELKEIIFDDEIWKYMGMYVRNDEDFENYIKSTLKQKADGICYPFLIIDKATNRVAGSTRYGYLNHASQKCEIGWTWYGKDFQGTGLNKACKYELLNFGFENIQFRRIQFSADLENLRSQKAIEKLGAVKEGVFRNNYVDSEGKSKDDVYFSIILEEWQNTKRDNFGEFV</sequence>
<dbReference type="Proteomes" id="UP000093276">
    <property type="component" value="Chromosome"/>
</dbReference>